<sequence>MGKLSALSSSCLSVSLAPPLALFPPHSFLTDVRSPDWRGLLYQLFPPSTICLSSLNSSSSILLLLPLLL</sequence>
<reference evidence="1 2" key="1">
    <citation type="journal article" date="2017" name="Mol. Ecol.">
        <title>Comparative and population genomic landscape of Phellinus noxius: A hypervariable fungus causing root rot in trees.</title>
        <authorList>
            <person name="Chung C.L."/>
            <person name="Lee T.J."/>
            <person name="Akiba M."/>
            <person name="Lee H.H."/>
            <person name="Kuo T.H."/>
            <person name="Liu D."/>
            <person name="Ke H.M."/>
            <person name="Yokoi T."/>
            <person name="Roa M.B."/>
            <person name="Lu M.J."/>
            <person name="Chang Y.Y."/>
            <person name="Ann P.J."/>
            <person name="Tsai J.N."/>
            <person name="Chen C.Y."/>
            <person name="Tzean S.S."/>
            <person name="Ota Y."/>
            <person name="Hattori T."/>
            <person name="Sahashi N."/>
            <person name="Liou R.F."/>
            <person name="Kikuchi T."/>
            <person name="Tsai I.J."/>
        </authorList>
    </citation>
    <scope>NUCLEOTIDE SEQUENCE [LARGE SCALE GENOMIC DNA]</scope>
    <source>
        <strain evidence="1 2">FFPRI411160</strain>
    </source>
</reference>
<dbReference type="Proteomes" id="UP000217199">
    <property type="component" value="Unassembled WGS sequence"/>
</dbReference>
<name>A0A286UW24_9AGAM</name>
<protein>
    <submittedName>
        <fullName evidence="1">Uncharacterized protein</fullName>
    </submittedName>
</protein>
<gene>
    <name evidence="1" type="ORF">PNOK_0083900</name>
</gene>
<keyword evidence="2" id="KW-1185">Reference proteome</keyword>
<accession>A0A286UW24</accession>
<comment type="caution">
    <text evidence="1">The sequence shown here is derived from an EMBL/GenBank/DDBJ whole genome shotgun (WGS) entry which is preliminary data.</text>
</comment>
<dbReference type="AlphaFoldDB" id="A0A286UW24"/>
<dbReference type="EMBL" id="NBII01000001">
    <property type="protein sequence ID" value="PAV23771.1"/>
    <property type="molecule type" value="Genomic_DNA"/>
</dbReference>
<evidence type="ECO:0000313" key="1">
    <source>
        <dbReference type="EMBL" id="PAV23771.1"/>
    </source>
</evidence>
<dbReference type="InParanoid" id="A0A286UW24"/>
<evidence type="ECO:0000313" key="2">
    <source>
        <dbReference type="Proteomes" id="UP000217199"/>
    </source>
</evidence>
<organism evidence="1 2">
    <name type="scientific">Pyrrhoderma noxium</name>
    <dbReference type="NCBI Taxonomy" id="2282107"/>
    <lineage>
        <taxon>Eukaryota</taxon>
        <taxon>Fungi</taxon>
        <taxon>Dikarya</taxon>
        <taxon>Basidiomycota</taxon>
        <taxon>Agaricomycotina</taxon>
        <taxon>Agaricomycetes</taxon>
        <taxon>Hymenochaetales</taxon>
        <taxon>Hymenochaetaceae</taxon>
        <taxon>Pyrrhoderma</taxon>
    </lineage>
</organism>
<proteinExistence type="predicted"/>